<accession>A0ABZ0PYY3</accession>
<gene>
    <name evidence="6" type="ORF">SBP02_05140</name>
</gene>
<organism evidence="6 7">
    <name type="scientific">Pseudomonas benzenivorans</name>
    <dbReference type="NCBI Taxonomy" id="556533"/>
    <lineage>
        <taxon>Bacteria</taxon>
        <taxon>Pseudomonadati</taxon>
        <taxon>Pseudomonadota</taxon>
        <taxon>Gammaproteobacteria</taxon>
        <taxon>Pseudomonadales</taxon>
        <taxon>Pseudomonadaceae</taxon>
        <taxon>Pseudomonas</taxon>
    </lineage>
</organism>
<proteinExistence type="inferred from homology"/>
<evidence type="ECO:0000256" key="1">
    <source>
        <dbReference type="ARBA" id="ARBA00009437"/>
    </source>
</evidence>
<protein>
    <submittedName>
        <fullName evidence="6">LysR family transcriptional regulator</fullName>
    </submittedName>
</protein>
<dbReference type="PANTHER" id="PTHR30126:SF5">
    <property type="entry name" value="HTH-TYPE TRANSCRIPTIONAL ACTIVATOR CMPR"/>
    <property type="match status" value="1"/>
</dbReference>
<dbReference type="CDD" id="cd08419">
    <property type="entry name" value="PBP2_CbbR_RubisCO_like"/>
    <property type="match status" value="1"/>
</dbReference>
<dbReference type="PROSITE" id="PS50931">
    <property type="entry name" value="HTH_LYSR"/>
    <property type="match status" value="1"/>
</dbReference>
<keyword evidence="2" id="KW-0805">Transcription regulation</keyword>
<evidence type="ECO:0000259" key="5">
    <source>
        <dbReference type="PROSITE" id="PS50931"/>
    </source>
</evidence>
<reference evidence="6 7" key="1">
    <citation type="submission" date="2023-11" db="EMBL/GenBank/DDBJ databases">
        <title>Complete genome of Pseudomonas benzenivorans BA3361.</title>
        <authorList>
            <person name="Shin S.Y."/>
            <person name="Song J."/>
            <person name="Kang H."/>
        </authorList>
    </citation>
    <scope>NUCLEOTIDE SEQUENCE [LARGE SCALE GENOMIC DNA]</scope>
    <source>
        <strain evidence="6 7">HNIBRBA3361</strain>
    </source>
</reference>
<keyword evidence="4" id="KW-0804">Transcription</keyword>
<dbReference type="PRINTS" id="PR00039">
    <property type="entry name" value="HTHLYSR"/>
</dbReference>
<dbReference type="RefSeq" id="WP_318645322.1">
    <property type="nucleotide sequence ID" value="NZ_CP137892.1"/>
</dbReference>
<dbReference type="InterPro" id="IPR000847">
    <property type="entry name" value="LysR_HTH_N"/>
</dbReference>
<dbReference type="Gene3D" id="3.40.190.290">
    <property type="match status" value="1"/>
</dbReference>
<dbReference type="SUPFAM" id="SSF46785">
    <property type="entry name" value="Winged helix' DNA-binding domain"/>
    <property type="match status" value="1"/>
</dbReference>
<dbReference type="EMBL" id="CP137892">
    <property type="protein sequence ID" value="WPC06141.1"/>
    <property type="molecule type" value="Genomic_DNA"/>
</dbReference>
<sequence length="308" mass="34456">MERTRFHTRQTTFRQLEVFRAVAERLSVTEAAHALHLAQPSVSTQLGKLELALGMALFERIGKRLFLTNAGREVLQGTRELFAALDRLDMRLGQLRGLTAGQLCLGAVTTAKYLVPRLLGPFCKTYPDVEVQFNIANRSEVIRRLQANLDDLYVFSQPPEQPDILSIPLADNPLVVIAPARHPLAARARLSWADLADQPFISREAGSGTRRAIEQHFARFDWTLRTYMTIESNEAIKESVAAGLGIAILSRHTLVHTAPGNLVELDVEHFPIANRWYLVHWRSKPLSPVADAFLHFVAQAEALLKTNA</sequence>
<dbReference type="Pfam" id="PF00126">
    <property type="entry name" value="HTH_1"/>
    <property type="match status" value="1"/>
</dbReference>
<comment type="similarity">
    <text evidence="1">Belongs to the LysR transcriptional regulatory family.</text>
</comment>
<evidence type="ECO:0000256" key="2">
    <source>
        <dbReference type="ARBA" id="ARBA00023015"/>
    </source>
</evidence>
<keyword evidence="3" id="KW-0238">DNA-binding</keyword>
<name>A0ABZ0PYY3_9PSED</name>
<evidence type="ECO:0000313" key="7">
    <source>
        <dbReference type="Proteomes" id="UP001305928"/>
    </source>
</evidence>
<dbReference type="Pfam" id="PF03466">
    <property type="entry name" value="LysR_substrate"/>
    <property type="match status" value="1"/>
</dbReference>
<dbReference type="Proteomes" id="UP001305928">
    <property type="component" value="Chromosome"/>
</dbReference>
<dbReference type="InterPro" id="IPR036390">
    <property type="entry name" value="WH_DNA-bd_sf"/>
</dbReference>
<dbReference type="InterPro" id="IPR005119">
    <property type="entry name" value="LysR_subst-bd"/>
</dbReference>
<dbReference type="Gene3D" id="1.10.10.10">
    <property type="entry name" value="Winged helix-like DNA-binding domain superfamily/Winged helix DNA-binding domain"/>
    <property type="match status" value="1"/>
</dbReference>
<keyword evidence="7" id="KW-1185">Reference proteome</keyword>
<evidence type="ECO:0000256" key="3">
    <source>
        <dbReference type="ARBA" id="ARBA00023125"/>
    </source>
</evidence>
<dbReference type="PANTHER" id="PTHR30126">
    <property type="entry name" value="HTH-TYPE TRANSCRIPTIONAL REGULATOR"/>
    <property type="match status" value="1"/>
</dbReference>
<dbReference type="InterPro" id="IPR036388">
    <property type="entry name" value="WH-like_DNA-bd_sf"/>
</dbReference>
<evidence type="ECO:0000256" key="4">
    <source>
        <dbReference type="ARBA" id="ARBA00023163"/>
    </source>
</evidence>
<dbReference type="SUPFAM" id="SSF53850">
    <property type="entry name" value="Periplasmic binding protein-like II"/>
    <property type="match status" value="1"/>
</dbReference>
<feature type="domain" description="HTH lysR-type" evidence="5">
    <location>
        <begin position="11"/>
        <end position="68"/>
    </location>
</feature>
<evidence type="ECO:0000313" key="6">
    <source>
        <dbReference type="EMBL" id="WPC06141.1"/>
    </source>
</evidence>